<dbReference type="AlphaFoldDB" id="A0A1C6WU55"/>
<feature type="compositionally biased region" description="Polar residues" evidence="1">
    <location>
        <begin position="465"/>
        <end position="475"/>
    </location>
</feature>
<dbReference type="InterPro" id="IPR006477">
    <property type="entry name" value="Yir_bir_cir"/>
</dbReference>
<accession>A0A1C6WU55</accession>
<evidence type="ECO:0000256" key="2">
    <source>
        <dbReference type="SAM" id="Phobius"/>
    </source>
</evidence>
<sequence>MAIKACKLLRDADAYFKNGTVDEVKFDSNKSYFEYKCPYDKTNKKYTGCKNNNERINALGVDLYQKLGKISNDLKGKGDNDNRHIEIFIMWLSDKLYKLEDNKIRTLDQFYEKHLKDYTGNFKYWNVIDSRKVYKGANAWYLSELYSLLNDICSIVIEYNKNKNKNKNKIEKASSQCHQKFKNIYNNVKDCYSYVHLLKYLKNIYDVIRNDAIKETGAKKDDIKKKIHTNNDIKRALSLHKNDSRQVLEYVLDASTISLMDLTTSDWNQIFLDESDQIIDFHTQKCVELYSKTVKKQKEHESKISPKAEPQTGSDQSGKEGNKEPSDPSKGAQNKDGDNSHTQKQQQASTLLPTDQQPADQQSVSEPHPSAPGLGNGQEGSDKSPKASSNGQADSGNIKLQNILNTAKNTFELYSSTFYGTYTDIRKRLNESMMSALENAHTNSTYIANKVNSAIMQVSEHLQKHSTPSKEQTPQSDHKQSEPKAPSSSSTGPSLADPPTPNSQQTNPPINAQLNDKKSVSTYSSNIVTNSVTDIKIKESTQKAIIIGNIFKGEASTYVKVIAILIPIILGIMYKCLSSGWRKELKRKKSMKKVINSIGGKKTTQIIINSSTKKKQSKKFITSVYRKNFPLLNIYTLMKADPVPFINLFFLLIFCVYKRKLNYFEL</sequence>
<feature type="region of interest" description="Disordered" evidence="1">
    <location>
        <begin position="298"/>
        <end position="396"/>
    </location>
</feature>
<gene>
    <name evidence="3" type="ORF">PCHDS_000551700</name>
</gene>
<feature type="transmembrane region" description="Helical" evidence="2">
    <location>
        <begin position="558"/>
        <end position="577"/>
    </location>
</feature>
<dbReference type="Pfam" id="PF06022">
    <property type="entry name" value="Cir_Bir_Yir"/>
    <property type="match status" value="1"/>
</dbReference>
<feature type="compositionally biased region" description="Polar residues" evidence="1">
    <location>
        <begin position="342"/>
        <end position="365"/>
    </location>
</feature>
<dbReference type="EMBL" id="FMIN01000450">
    <property type="protein sequence ID" value="SCL92974.1"/>
    <property type="molecule type" value="Genomic_DNA"/>
</dbReference>
<keyword evidence="2" id="KW-0812">Transmembrane</keyword>
<feature type="compositionally biased region" description="Polar residues" evidence="1">
    <location>
        <begin position="386"/>
        <end position="396"/>
    </location>
</feature>
<dbReference type="Proteomes" id="UP000507536">
    <property type="component" value="Unassembled WGS sequence"/>
</dbReference>
<reference evidence="3" key="1">
    <citation type="submission" date="2016-08" db="EMBL/GenBank/DDBJ databases">
        <authorList>
            <consortium name="Pathogen Informatics"/>
        </authorList>
    </citation>
    <scope>NUCLEOTIDE SEQUENCE</scope>
    <source>
        <strain evidence="3">DS</strain>
    </source>
</reference>
<name>A0A1C6WU55_PLACE</name>
<organism evidence="3">
    <name type="scientific">Plasmodium chabaudi adami</name>
    <dbReference type="NCBI Taxonomy" id="5826"/>
    <lineage>
        <taxon>Eukaryota</taxon>
        <taxon>Sar</taxon>
        <taxon>Alveolata</taxon>
        <taxon>Apicomplexa</taxon>
        <taxon>Aconoidasida</taxon>
        <taxon>Haemosporida</taxon>
        <taxon>Plasmodiidae</taxon>
        <taxon>Plasmodium</taxon>
        <taxon>Plasmodium (Vinckeia)</taxon>
    </lineage>
</organism>
<protein>
    <submittedName>
        <fullName evidence="3">CIR protein</fullName>
    </submittedName>
</protein>
<evidence type="ECO:0000256" key="1">
    <source>
        <dbReference type="SAM" id="MobiDB-lite"/>
    </source>
</evidence>
<feature type="region of interest" description="Disordered" evidence="1">
    <location>
        <begin position="460"/>
        <end position="516"/>
    </location>
</feature>
<proteinExistence type="predicted"/>
<feature type="compositionally biased region" description="Basic and acidic residues" evidence="1">
    <location>
        <begin position="317"/>
        <end position="341"/>
    </location>
</feature>
<evidence type="ECO:0000313" key="3">
    <source>
        <dbReference type="EMBL" id="SCL92974.1"/>
    </source>
</evidence>
<keyword evidence="2" id="KW-1133">Transmembrane helix</keyword>
<keyword evidence="2" id="KW-0472">Membrane</keyword>